<dbReference type="InterPro" id="IPR011032">
    <property type="entry name" value="GroES-like_sf"/>
</dbReference>
<proteinExistence type="predicted"/>
<dbReference type="GO" id="GO:0016651">
    <property type="term" value="F:oxidoreductase activity, acting on NAD(P)H"/>
    <property type="evidence" value="ECO:0007669"/>
    <property type="project" value="TreeGrafter"/>
</dbReference>
<feature type="domain" description="Alcohol dehydrogenase-like N-terminal" evidence="3">
    <location>
        <begin position="58"/>
        <end position="105"/>
    </location>
</feature>
<evidence type="ECO:0000256" key="1">
    <source>
        <dbReference type="ARBA" id="ARBA00022857"/>
    </source>
</evidence>
<dbReference type="Proteomes" id="UP000664132">
    <property type="component" value="Unassembled WGS sequence"/>
</dbReference>
<dbReference type="PANTHER" id="PTHR48106">
    <property type="entry name" value="QUINONE OXIDOREDUCTASE PIG3-RELATED"/>
    <property type="match status" value="1"/>
</dbReference>
<dbReference type="EMBL" id="JAFJYH010000071">
    <property type="protein sequence ID" value="KAG4421140.1"/>
    <property type="molecule type" value="Genomic_DNA"/>
</dbReference>
<sequence length="224" mass="23861">MPFTLSTTNTSSTPDQPGRWVVTKFGPPSVLKWETWDPTSELSGGNVLPDPHYYNIQRSGGYSVSQTSKPGFTPGYDCVGEVITLGDAVPQESNVKVGDRVAALCVTRFHATHAILSYTELLPIEPSDDPVKVAALPLNYLTAYGMLKHSGVQLNSLPVQALTNGKGVDDAYDAACSEESIQKSLSATNPEIGQVIVIGVMSEIAADGNLVELREALKTPSHCG</sequence>
<evidence type="ECO:0000313" key="5">
    <source>
        <dbReference type="Proteomes" id="UP000664132"/>
    </source>
</evidence>
<keyword evidence="2" id="KW-0560">Oxidoreductase</keyword>
<dbReference type="Gene3D" id="3.90.180.10">
    <property type="entry name" value="Medium-chain alcohol dehydrogenases, catalytic domain"/>
    <property type="match status" value="1"/>
</dbReference>
<dbReference type="AlphaFoldDB" id="A0A8H7TGC0"/>
<dbReference type="Pfam" id="PF08240">
    <property type="entry name" value="ADH_N"/>
    <property type="match status" value="1"/>
</dbReference>
<gene>
    <name evidence="4" type="ORF">IFR04_005783</name>
</gene>
<dbReference type="GO" id="GO:0070402">
    <property type="term" value="F:NADPH binding"/>
    <property type="evidence" value="ECO:0007669"/>
    <property type="project" value="TreeGrafter"/>
</dbReference>
<keyword evidence="5" id="KW-1185">Reference proteome</keyword>
<protein>
    <recommendedName>
        <fullName evidence="3">Alcohol dehydrogenase-like N-terminal domain-containing protein</fullName>
    </recommendedName>
</protein>
<keyword evidence="1" id="KW-0521">NADP</keyword>
<reference evidence="4" key="1">
    <citation type="submission" date="2021-02" db="EMBL/GenBank/DDBJ databases">
        <title>Genome sequence Cadophora malorum strain M34.</title>
        <authorList>
            <person name="Stefanovic E."/>
            <person name="Vu D."/>
            <person name="Scully C."/>
            <person name="Dijksterhuis J."/>
            <person name="Roader J."/>
            <person name="Houbraken J."/>
        </authorList>
    </citation>
    <scope>NUCLEOTIDE SEQUENCE</scope>
    <source>
        <strain evidence="4">M34</strain>
    </source>
</reference>
<dbReference type="PANTHER" id="PTHR48106:SF18">
    <property type="entry name" value="QUINONE OXIDOREDUCTASE PIG3"/>
    <property type="match status" value="1"/>
</dbReference>
<dbReference type="SUPFAM" id="SSF50129">
    <property type="entry name" value="GroES-like"/>
    <property type="match status" value="1"/>
</dbReference>
<evidence type="ECO:0000313" key="4">
    <source>
        <dbReference type="EMBL" id="KAG4421140.1"/>
    </source>
</evidence>
<name>A0A8H7TGC0_9HELO</name>
<evidence type="ECO:0000259" key="3">
    <source>
        <dbReference type="Pfam" id="PF08240"/>
    </source>
</evidence>
<dbReference type="InterPro" id="IPR013154">
    <property type="entry name" value="ADH-like_N"/>
</dbReference>
<dbReference type="OrthoDB" id="48317at2759"/>
<comment type="caution">
    <text evidence="4">The sequence shown here is derived from an EMBL/GenBank/DDBJ whole genome shotgun (WGS) entry which is preliminary data.</text>
</comment>
<accession>A0A8H7TGC0</accession>
<evidence type="ECO:0000256" key="2">
    <source>
        <dbReference type="ARBA" id="ARBA00023002"/>
    </source>
</evidence>
<organism evidence="4 5">
    <name type="scientific">Cadophora malorum</name>
    <dbReference type="NCBI Taxonomy" id="108018"/>
    <lineage>
        <taxon>Eukaryota</taxon>
        <taxon>Fungi</taxon>
        <taxon>Dikarya</taxon>
        <taxon>Ascomycota</taxon>
        <taxon>Pezizomycotina</taxon>
        <taxon>Leotiomycetes</taxon>
        <taxon>Helotiales</taxon>
        <taxon>Ploettnerulaceae</taxon>
        <taxon>Cadophora</taxon>
    </lineage>
</organism>